<dbReference type="GO" id="GO:0032259">
    <property type="term" value="P:methylation"/>
    <property type="evidence" value="ECO:0007669"/>
    <property type="project" value="UniProtKB-KW"/>
</dbReference>
<dbReference type="GO" id="GO:0009307">
    <property type="term" value="P:DNA restriction-modification system"/>
    <property type="evidence" value="ECO:0007669"/>
    <property type="project" value="UniProtKB-KW"/>
</dbReference>
<organism evidence="9 10">
    <name type="scientific">Rodentibacter trehalosifermentans</name>
    <dbReference type="NCBI Taxonomy" id="1908263"/>
    <lineage>
        <taxon>Bacteria</taxon>
        <taxon>Pseudomonadati</taxon>
        <taxon>Pseudomonadota</taxon>
        <taxon>Gammaproteobacteria</taxon>
        <taxon>Pasteurellales</taxon>
        <taxon>Pasteurellaceae</taxon>
        <taxon>Rodentibacter</taxon>
    </lineage>
</organism>
<dbReference type="SUPFAM" id="SSF53335">
    <property type="entry name" value="S-adenosyl-L-methionine-dependent methyltransferases"/>
    <property type="match status" value="1"/>
</dbReference>
<evidence type="ECO:0000256" key="5">
    <source>
        <dbReference type="ARBA" id="ARBA00047422"/>
    </source>
</evidence>
<proteinExistence type="inferred from homology"/>
<dbReference type="PRINTS" id="PR00105">
    <property type="entry name" value="C5METTRFRASE"/>
</dbReference>
<dbReference type="EC" id="2.1.1.37" evidence="8"/>
<evidence type="ECO:0000256" key="8">
    <source>
        <dbReference type="RuleBase" id="RU000417"/>
    </source>
</evidence>
<dbReference type="PROSITE" id="PS00094">
    <property type="entry name" value="C5_MTASE_1"/>
    <property type="match status" value="1"/>
</dbReference>
<name>A0A1V3IQ55_9PAST</name>
<sequence length="402" mass="45689">MIRIKMLKTVSLFSGCGGLDLGITGGFDFMGRTYHKNNFEIVFANDLDKDALATYSKNSNYLNSEHLVAGDIRGVDVNTIPYFDVLLAGFPCQPFSNAGNRKGVQDNNGRGTLWEECEKIIQHAMNDFEEKPKAFVFENVRGIISSKMPNGKSVPDEIKERMENLGYNVSMKLVKASDYGVPQNRYRFLIIGIREDLGFFDFSALNEVVKEHNLPNAERDYYELLLGYVLSTITDDIPQQNEYWKYSPQGQKMVDMIGACEDGKATLKKFREKLPLDKISKTISTGRSWKNIAPDDLPDRFRKIYDDPKRYHAPNFYRRFALGEIAGTITASAQPENCGITHPFENRRFSIREVARIQSFPDDFKFPYKSINGAYKVIGNAVPPVLGWVIAQALQKHLEVKK</sequence>
<evidence type="ECO:0000256" key="3">
    <source>
        <dbReference type="ARBA" id="ARBA00022691"/>
    </source>
</evidence>
<evidence type="ECO:0000256" key="4">
    <source>
        <dbReference type="ARBA" id="ARBA00022747"/>
    </source>
</evidence>
<dbReference type="GO" id="GO:0044027">
    <property type="term" value="P:negative regulation of gene expression via chromosomal CpG island methylation"/>
    <property type="evidence" value="ECO:0007669"/>
    <property type="project" value="TreeGrafter"/>
</dbReference>
<evidence type="ECO:0000256" key="1">
    <source>
        <dbReference type="ARBA" id="ARBA00022603"/>
    </source>
</evidence>
<dbReference type="InterPro" id="IPR050390">
    <property type="entry name" value="C5-Methyltransferase"/>
</dbReference>
<dbReference type="PROSITE" id="PS51679">
    <property type="entry name" value="SAM_MT_C5"/>
    <property type="match status" value="1"/>
</dbReference>
<dbReference type="InterPro" id="IPR001525">
    <property type="entry name" value="C5_MeTfrase"/>
</dbReference>
<protein>
    <recommendedName>
        <fullName evidence="8">Cytosine-specific methyltransferase</fullName>
        <ecNumber evidence="8">2.1.1.37</ecNumber>
    </recommendedName>
</protein>
<comment type="caution">
    <text evidence="9">The sequence shown here is derived from an EMBL/GenBank/DDBJ whole genome shotgun (WGS) entry which is preliminary data.</text>
</comment>
<dbReference type="GO" id="GO:0003677">
    <property type="term" value="F:DNA binding"/>
    <property type="evidence" value="ECO:0007669"/>
    <property type="project" value="TreeGrafter"/>
</dbReference>
<dbReference type="PANTHER" id="PTHR10629">
    <property type="entry name" value="CYTOSINE-SPECIFIC METHYLTRANSFERASE"/>
    <property type="match status" value="1"/>
</dbReference>
<dbReference type="NCBIfam" id="TIGR00675">
    <property type="entry name" value="dcm"/>
    <property type="match status" value="1"/>
</dbReference>
<evidence type="ECO:0000313" key="10">
    <source>
        <dbReference type="Proteomes" id="UP000188728"/>
    </source>
</evidence>
<keyword evidence="2 6" id="KW-0808">Transferase</keyword>
<dbReference type="Proteomes" id="UP000188728">
    <property type="component" value="Unassembled WGS sequence"/>
</dbReference>
<feature type="active site" evidence="6">
    <location>
        <position position="92"/>
    </location>
</feature>
<keyword evidence="3 6" id="KW-0949">S-adenosyl-L-methionine</keyword>
<keyword evidence="1 6" id="KW-0489">Methyltransferase</keyword>
<dbReference type="EMBL" id="MLHK01000058">
    <property type="protein sequence ID" value="OOF44074.1"/>
    <property type="molecule type" value="Genomic_DNA"/>
</dbReference>
<comment type="catalytic activity">
    <reaction evidence="5 8">
        <text>a 2'-deoxycytidine in DNA + S-adenosyl-L-methionine = a 5-methyl-2'-deoxycytidine in DNA + S-adenosyl-L-homocysteine + H(+)</text>
        <dbReference type="Rhea" id="RHEA:13681"/>
        <dbReference type="Rhea" id="RHEA-COMP:11369"/>
        <dbReference type="Rhea" id="RHEA-COMP:11370"/>
        <dbReference type="ChEBI" id="CHEBI:15378"/>
        <dbReference type="ChEBI" id="CHEBI:57856"/>
        <dbReference type="ChEBI" id="CHEBI:59789"/>
        <dbReference type="ChEBI" id="CHEBI:85452"/>
        <dbReference type="ChEBI" id="CHEBI:85454"/>
        <dbReference type="EC" id="2.1.1.37"/>
    </reaction>
</comment>
<evidence type="ECO:0000256" key="6">
    <source>
        <dbReference type="PROSITE-ProRule" id="PRU01016"/>
    </source>
</evidence>
<dbReference type="InterPro" id="IPR029063">
    <property type="entry name" value="SAM-dependent_MTases_sf"/>
</dbReference>
<dbReference type="InterPro" id="IPR031303">
    <property type="entry name" value="C5_meth_CS"/>
</dbReference>
<evidence type="ECO:0000313" key="9">
    <source>
        <dbReference type="EMBL" id="OOF44074.1"/>
    </source>
</evidence>
<dbReference type="Gene3D" id="3.40.50.150">
    <property type="entry name" value="Vaccinia Virus protein VP39"/>
    <property type="match status" value="1"/>
</dbReference>
<accession>A0A1V3IQ55</accession>
<dbReference type="InterPro" id="IPR018117">
    <property type="entry name" value="C5_DNA_meth_AS"/>
</dbReference>
<dbReference type="CDD" id="cd00315">
    <property type="entry name" value="Cyt_C5_DNA_methylase"/>
    <property type="match status" value="1"/>
</dbReference>
<evidence type="ECO:0000256" key="2">
    <source>
        <dbReference type="ARBA" id="ARBA00022679"/>
    </source>
</evidence>
<dbReference type="PROSITE" id="PS00095">
    <property type="entry name" value="C5_MTASE_2"/>
    <property type="match status" value="1"/>
</dbReference>
<keyword evidence="4" id="KW-0680">Restriction system</keyword>
<dbReference type="PANTHER" id="PTHR10629:SF52">
    <property type="entry name" value="DNA (CYTOSINE-5)-METHYLTRANSFERASE 1"/>
    <property type="match status" value="1"/>
</dbReference>
<gene>
    <name evidence="9" type="ORF">BKK51_09900</name>
</gene>
<dbReference type="Pfam" id="PF00145">
    <property type="entry name" value="DNA_methylase"/>
    <property type="match status" value="1"/>
</dbReference>
<comment type="similarity">
    <text evidence="6 7">Belongs to the class I-like SAM-binding methyltransferase superfamily. C5-methyltransferase family.</text>
</comment>
<evidence type="ECO:0000256" key="7">
    <source>
        <dbReference type="RuleBase" id="RU000416"/>
    </source>
</evidence>
<dbReference type="Gene3D" id="3.90.120.10">
    <property type="entry name" value="DNA Methylase, subunit A, domain 2"/>
    <property type="match status" value="1"/>
</dbReference>
<dbReference type="AlphaFoldDB" id="A0A1V3IQ55"/>
<dbReference type="GO" id="GO:0003886">
    <property type="term" value="F:DNA (cytosine-5-)-methyltransferase activity"/>
    <property type="evidence" value="ECO:0007669"/>
    <property type="project" value="UniProtKB-EC"/>
</dbReference>
<reference evidence="9 10" key="1">
    <citation type="submission" date="2016-10" db="EMBL/GenBank/DDBJ databases">
        <title>Rodentibacter gen. nov. and new species.</title>
        <authorList>
            <person name="Christensen H."/>
        </authorList>
    </citation>
    <scope>NUCLEOTIDE SEQUENCE [LARGE SCALE GENOMIC DNA]</scope>
    <source>
        <strain evidence="9 10">H1983213011</strain>
    </source>
</reference>